<keyword evidence="4 9" id="KW-0812">Transmembrane</keyword>
<comment type="pathway">
    <text evidence="9">Protein modification; lipoprotein biosynthesis (signal peptide cleavage).</text>
</comment>
<comment type="similarity">
    <text evidence="1 9 10">Belongs to the peptidase A8 family.</text>
</comment>
<dbReference type="HAMAP" id="MF_00161">
    <property type="entry name" value="LspA"/>
    <property type="match status" value="1"/>
</dbReference>
<evidence type="ECO:0000256" key="2">
    <source>
        <dbReference type="ARBA" id="ARBA00022475"/>
    </source>
</evidence>
<feature type="transmembrane region" description="Helical" evidence="9">
    <location>
        <begin position="75"/>
        <end position="93"/>
    </location>
</feature>
<evidence type="ECO:0000256" key="3">
    <source>
        <dbReference type="ARBA" id="ARBA00022670"/>
    </source>
</evidence>
<dbReference type="PANTHER" id="PTHR33695:SF1">
    <property type="entry name" value="LIPOPROTEIN SIGNAL PEPTIDASE"/>
    <property type="match status" value="1"/>
</dbReference>
<feature type="active site" evidence="9">
    <location>
        <position position="117"/>
    </location>
</feature>
<evidence type="ECO:0000313" key="11">
    <source>
        <dbReference type="EMBL" id="OGD65554.1"/>
    </source>
</evidence>
<evidence type="ECO:0000256" key="7">
    <source>
        <dbReference type="ARBA" id="ARBA00022989"/>
    </source>
</evidence>
<dbReference type="Proteomes" id="UP000176451">
    <property type="component" value="Unassembled WGS sequence"/>
</dbReference>
<keyword evidence="7 9" id="KW-1133">Transmembrane helix</keyword>
<dbReference type="InterPro" id="IPR001872">
    <property type="entry name" value="Peptidase_A8"/>
</dbReference>
<keyword evidence="8 9" id="KW-0472">Membrane</keyword>
<feature type="transmembrane region" description="Helical" evidence="9">
    <location>
        <begin position="50"/>
        <end position="68"/>
    </location>
</feature>
<reference evidence="11 12" key="1">
    <citation type="journal article" date="2016" name="Nat. Commun.">
        <title>Thousands of microbial genomes shed light on interconnected biogeochemical processes in an aquifer system.</title>
        <authorList>
            <person name="Anantharaman K."/>
            <person name="Brown C.T."/>
            <person name="Hug L.A."/>
            <person name="Sharon I."/>
            <person name="Castelle C.J."/>
            <person name="Probst A.J."/>
            <person name="Thomas B.C."/>
            <person name="Singh A."/>
            <person name="Wilkins M.J."/>
            <person name="Karaoz U."/>
            <person name="Brodie E.L."/>
            <person name="Williams K.H."/>
            <person name="Hubbard S.S."/>
            <person name="Banfield J.F."/>
        </authorList>
    </citation>
    <scope>NUCLEOTIDE SEQUENCE [LARGE SCALE GENOMIC DNA]</scope>
</reference>
<dbReference type="GO" id="GO:0006508">
    <property type="term" value="P:proteolysis"/>
    <property type="evidence" value="ECO:0007669"/>
    <property type="project" value="UniProtKB-KW"/>
</dbReference>
<dbReference type="UniPathway" id="UPA00665"/>
<evidence type="ECO:0000256" key="4">
    <source>
        <dbReference type="ARBA" id="ARBA00022692"/>
    </source>
</evidence>
<proteinExistence type="inferred from homology"/>
<dbReference type="GO" id="GO:0004190">
    <property type="term" value="F:aspartic-type endopeptidase activity"/>
    <property type="evidence" value="ECO:0007669"/>
    <property type="project" value="UniProtKB-UniRule"/>
</dbReference>
<comment type="catalytic activity">
    <reaction evidence="9">
        <text>Release of signal peptides from bacterial membrane prolipoproteins. Hydrolyzes -Xaa-Yaa-Zaa-|-(S,diacylglyceryl)Cys-, in which Xaa is hydrophobic (preferably Leu), and Yaa (Ala or Ser) and Zaa (Gly or Ala) have small, neutral side chains.</text>
        <dbReference type="EC" id="3.4.23.36"/>
    </reaction>
</comment>
<evidence type="ECO:0000256" key="9">
    <source>
        <dbReference type="HAMAP-Rule" id="MF_00161"/>
    </source>
</evidence>
<evidence type="ECO:0000313" key="12">
    <source>
        <dbReference type="Proteomes" id="UP000176451"/>
    </source>
</evidence>
<comment type="subcellular location">
    <subcellularLocation>
        <location evidence="9">Cell membrane</location>
        <topology evidence="9">Multi-pass membrane protein</topology>
    </subcellularLocation>
</comment>
<accession>A0A1F5EEC7</accession>
<keyword evidence="5 9" id="KW-0064">Aspartyl protease</keyword>
<feature type="active site" evidence="9">
    <location>
        <position position="103"/>
    </location>
</feature>
<comment type="caution">
    <text evidence="11">The sequence shown here is derived from an EMBL/GenBank/DDBJ whole genome shotgun (WGS) entry which is preliminary data.</text>
</comment>
<feature type="transmembrane region" description="Helical" evidence="9">
    <location>
        <begin position="9"/>
        <end position="28"/>
    </location>
</feature>
<evidence type="ECO:0000256" key="10">
    <source>
        <dbReference type="RuleBase" id="RU004181"/>
    </source>
</evidence>
<evidence type="ECO:0000256" key="1">
    <source>
        <dbReference type="ARBA" id="ARBA00006139"/>
    </source>
</evidence>
<comment type="function">
    <text evidence="9">This protein specifically catalyzes the removal of signal peptides from prolipoproteins.</text>
</comment>
<dbReference type="STRING" id="1797469.A3F08_02690"/>
<keyword evidence="6 9" id="KW-0378">Hydrolase</keyword>
<organism evidence="11 12">
    <name type="scientific">Candidatus Berkelbacteria bacterium RIFCSPHIGHO2_12_FULL_36_9</name>
    <dbReference type="NCBI Taxonomy" id="1797469"/>
    <lineage>
        <taxon>Bacteria</taxon>
        <taxon>Candidatus Berkelbacteria</taxon>
    </lineage>
</organism>
<dbReference type="AlphaFoldDB" id="A0A1F5EEC7"/>
<name>A0A1F5EEC7_9BACT</name>
<evidence type="ECO:0000256" key="5">
    <source>
        <dbReference type="ARBA" id="ARBA00022750"/>
    </source>
</evidence>
<dbReference type="Pfam" id="PF01252">
    <property type="entry name" value="Peptidase_A8"/>
    <property type="match status" value="1"/>
</dbReference>
<protein>
    <recommendedName>
        <fullName evidence="9">Lipoprotein signal peptidase</fullName>
        <ecNumber evidence="9">3.4.23.36</ecNumber>
    </recommendedName>
    <alternativeName>
        <fullName evidence="9">Prolipoprotein signal peptidase</fullName>
    </alternativeName>
    <alternativeName>
        <fullName evidence="9">Signal peptidase II</fullName>
        <shortName evidence="9">SPase II</shortName>
    </alternativeName>
</protein>
<dbReference type="PRINTS" id="PR00781">
    <property type="entry name" value="LIPOSIGPTASE"/>
</dbReference>
<dbReference type="GO" id="GO:0005886">
    <property type="term" value="C:plasma membrane"/>
    <property type="evidence" value="ECO:0007669"/>
    <property type="project" value="UniProtKB-SubCell"/>
</dbReference>
<evidence type="ECO:0000256" key="8">
    <source>
        <dbReference type="ARBA" id="ARBA00023136"/>
    </source>
</evidence>
<sequence length="135" mass="15750">MFRFGIKQLILLISLLIVIDQLIKWWVIKYHPSFVFENKGIVFGFIQNEAISYLLLAIGFLILILLILKTRLSLIVYRLSLVLIITGAMSNLIDRIFRGYVVDYFIFFGLNHFNLADVFIIVGVILYLQQTLKHK</sequence>
<gene>
    <name evidence="9" type="primary">lspA</name>
    <name evidence="11" type="ORF">A3F08_02690</name>
</gene>
<keyword evidence="3 9" id="KW-0645">Protease</keyword>
<dbReference type="EMBL" id="MEZV01000056">
    <property type="protein sequence ID" value="OGD65554.1"/>
    <property type="molecule type" value="Genomic_DNA"/>
</dbReference>
<dbReference type="PANTHER" id="PTHR33695">
    <property type="entry name" value="LIPOPROTEIN SIGNAL PEPTIDASE"/>
    <property type="match status" value="1"/>
</dbReference>
<dbReference type="EC" id="3.4.23.36" evidence="9"/>
<keyword evidence="2 9" id="KW-1003">Cell membrane</keyword>
<evidence type="ECO:0000256" key="6">
    <source>
        <dbReference type="ARBA" id="ARBA00022801"/>
    </source>
</evidence>
<feature type="transmembrane region" description="Helical" evidence="9">
    <location>
        <begin position="105"/>
        <end position="128"/>
    </location>
</feature>